<comment type="caution">
    <text evidence="1">The sequence shown here is derived from an EMBL/GenBank/DDBJ whole genome shotgun (WGS) entry which is preliminary data.</text>
</comment>
<gene>
    <name evidence="1" type="ORF">GCM10009747_31500</name>
</gene>
<dbReference type="Proteomes" id="UP001500506">
    <property type="component" value="Unassembled WGS sequence"/>
</dbReference>
<accession>A0ABN2KWU3</accession>
<name>A0ABN2KWU3_9MICO</name>
<evidence type="ECO:0000313" key="2">
    <source>
        <dbReference type="Proteomes" id="UP001500506"/>
    </source>
</evidence>
<evidence type="ECO:0000313" key="1">
    <source>
        <dbReference type="EMBL" id="GAA1768359.1"/>
    </source>
</evidence>
<organism evidence="1 2">
    <name type="scientific">Agromyces humatus</name>
    <dbReference type="NCBI Taxonomy" id="279573"/>
    <lineage>
        <taxon>Bacteria</taxon>
        <taxon>Bacillati</taxon>
        <taxon>Actinomycetota</taxon>
        <taxon>Actinomycetes</taxon>
        <taxon>Micrococcales</taxon>
        <taxon>Microbacteriaceae</taxon>
        <taxon>Agromyces</taxon>
    </lineage>
</organism>
<reference evidence="1 2" key="1">
    <citation type="journal article" date="2019" name="Int. J. Syst. Evol. Microbiol.">
        <title>The Global Catalogue of Microorganisms (GCM) 10K type strain sequencing project: providing services to taxonomists for standard genome sequencing and annotation.</title>
        <authorList>
            <consortium name="The Broad Institute Genomics Platform"/>
            <consortium name="The Broad Institute Genome Sequencing Center for Infectious Disease"/>
            <person name="Wu L."/>
            <person name="Ma J."/>
        </authorList>
    </citation>
    <scope>NUCLEOTIDE SEQUENCE [LARGE SCALE GENOMIC DNA]</scope>
    <source>
        <strain evidence="1 2">JCM 14319</strain>
    </source>
</reference>
<proteinExistence type="predicted"/>
<keyword evidence="2" id="KW-1185">Reference proteome</keyword>
<evidence type="ECO:0008006" key="3">
    <source>
        <dbReference type="Google" id="ProtNLM"/>
    </source>
</evidence>
<dbReference type="EMBL" id="BAAANH010000007">
    <property type="protein sequence ID" value="GAA1768359.1"/>
    <property type="molecule type" value="Genomic_DNA"/>
</dbReference>
<dbReference type="RefSeq" id="WP_232499287.1">
    <property type="nucleotide sequence ID" value="NZ_BAAANH010000007.1"/>
</dbReference>
<sequence length="118" mass="13242">MPKPLPLPRSTREAVAADIRAGKGRNAIAREHGISPGSVTNIARDYGLWFDRSTQTAIATHARQVDLWAARVTKEDKLLNQYLALTTTMTRSGRPTKAEKRLSYALYNVNRHHNGTFR</sequence>
<protein>
    <recommendedName>
        <fullName evidence="3">Helix-turn-helix domain-containing protein</fullName>
    </recommendedName>
</protein>